<evidence type="ECO:0000313" key="2">
    <source>
        <dbReference type="EMBL" id="MFC6879021.1"/>
    </source>
</evidence>
<dbReference type="InterPro" id="IPR043917">
    <property type="entry name" value="DUF5753"/>
</dbReference>
<sequence>MITLRDDVRAHRNVGPVWVGSPEDYARGLFEAGDPDDVDRLLRERIERQLVLRETPPPHLSVILSQNALEWPVGSPDIMRRQLAHLLAAGEQWNVVLRVVPRNWETGAYLGLDGSFTRLSGADYGEVAYTESPEGGRLVSLAEDVRKFAVRHDRISAKALPAGASRDLIWNVMEAMT</sequence>
<proteinExistence type="predicted"/>
<dbReference type="EMBL" id="JBHSXS010000002">
    <property type="protein sequence ID" value="MFC6879021.1"/>
    <property type="molecule type" value="Genomic_DNA"/>
</dbReference>
<accession>A0ABW2CEM1</accession>
<evidence type="ECO:0000313" key="3">
    <source>
        <dbReference type="Proteomes" id="UP001596380"/>
    </source>
</evidence>
<feature type="domain" description="DUF5753" evidence="1">
    <location>
        <begin position="23"/>
        <end position="169"/>
    </location>
</feature>
<dbReference type="Pfam" id="PF19054">
    <property type="entry name" value="DUF5753"/>
    <property type="match status" value="1"/>
</dbReference>
<evidence type="ECO:0000259" key="1">
    <source>
        <dbReference type="Pfam" id="PF19054"/>
    </source>
</evidence>
<gene>
    <name evidence="2" type="ORF">ACFQKB_04505</name>
</gene>
<protein>
    <submittedName>
        <fullName evidence="2">DUF5753 domain-containing protein</fullName>
    </submittedName>
</protein>
<reference evidence="3" key="1">
    <citation type="journal article" date="2019" name="Int. J. Syst. Evol. Microbiol.">
        <title>The Global Catalogue of Microorganisms (GCM) 10K type strain sequencing project: providing services to taxonomists for standard genome sequencing and annotation.</title>
        <authorList>
            <consortium name="The Broad Institute Genomics Platform"/>
            <consortium name="The Broad Institute Genome Sequencing Center for Infectious Disease"/>
            <person name="Wu L."/>
            <person name="Ma J."/>
        </authorList>
    </citation>
    <scope>NUCLEOTIDE SEQUENCE [LARGE SCALE GENOMIC DNA]</scope>
    <source>
        <strain evidence="3">JCM 3369</strain>
    </source>
</reference>
<name>A0ABW2CEM1_9ACTN</name>
<comment type="caution">
    <text evidence="2">The sequence shown here is derived from an EMBL/GenBank/DDBJ whole genome shotgun (WGS) entry which is preliminary data.</text>
</comment>
<dbReference type="RefSeq" id="WP_160823725.1">
    <property type="nucleotide sequence ID" value="NZ_JBHSXE010000001.1"/>
</dbReference>
<organism evidence="2 3">
    <name type="scientific">Actinomadura yumaensis</name>
    <dbReference type="NCBI Taxonomy" id="111807"/>
    <lineage>
        <taxon>Bacteria</taxon>
        <taxon>Bacillati</taxon>
        <taxon>Actinomycetota</taxon>
        <taxon>Actinomycetes</taxon>
        <taxon>Streptosporangiales</taxon>
        <taxon>Thermomonosporaceae</taxon>
        <taxon>Actinomadura</taxon>
    </lineage>
</organism>
<keyword evidence="3" id="KW-1185">Reference proteome</keyword>
<dbReference type="Proteomes" id="UP001596380">
    <property type="component" value="Unassembled WGS sequence"/>
</dbReference>